<evidence type="ECO:0000259" key="1">
    <source>
        <dbReference type="Pfam" id="PF01609"/>
    </source>
</evidence>
<dbReference type="Pfam" id="PF01609">
    <property type="entry name" value="DDE_Tnp_1"/>
    <property type="match status" value="1"/>
</dbReference>
<dbReference type="PANTHER" id="PTHR37529">
    <property type="entry name" value="TRANSPOSASE INSG FOR INSERTION SEQUENCE ELEMENT IS4-RELATED"/>
    <property type="match status" value="1"/>
</dbReference>
<name>A0ABW8JGS2_9GAMM</name>
<dbReference type="Proteomes" id="UP001620461">
    <property type="component" value="Unassembled WGS sequence"/>
</dbReference>
<organism evidence="2 3">
    <name type="scientific">Dyella jejuensis</name>
    <dbReference type="NCBI Taxonomy" id="1432009"/>
    <lineage>
        <taxon>Bacteria</taxon>
        <taxon>Pseudomonadati</taxon>
        <taxon>Pseudomonadota</taxon>
        <taxon>Gammaproteobacteria</taxon>
        <taxon>Lysobacterales</taxon>
        <taxon>Rhodanobacteraceae</taxon>
        <taxon>Dyella</taxon>
    </lineage>
</organism>
<sequence length="198" mass="23001">THGPGDVCLRMNVSPQARKKDPCLPLTWEVRAITRQLDGQPRTVFTTLDDPQRWGADDIFALYHERWEIELAYGEIKTAMLHQAMTLRSQHPEGIAQELWATLLMYNLIRLEITRIAEEAKVPPCRISFTTALRYIIDEWLWTSTTRSPGSVPAKLRAMRQNIRRFILPPRRSERRYPRAVCMSKTRYPIKSKNAAQA</sequence>
<dbReference type="SUPFAM" id="SSF53098">
    <property type="entry name" value="Ribonuclease H-like"/>
    <property type="match status" value="1"/>
</dbReference>
<keyword evidence="3" id="KW-1185">Reference proteome</keyword>
<dbReference type="InterPro" id="IPR002559">
    <property type="entry name" value="Transposase_11"/>
</dbReference>
<accession>A0ABW8JGS2</accession>
<feature type="domain" description="Transposase IS4-like" evidence="1">
    <location>
        <begin position="55"/>
        <end position="108"/>
    </location>
</feature>
<evidence type="ECO:0000313" key="2">
    <source>
        <dbReference type="EMBL" id="MFK2900268.1"/>
    </source>
</evidence>
<evidence type="ECO:0000313" key="3">
    <source>
        <dbReference type="Proteomes" id="UP001620461"/>
    </source>
</evidence>
<gene>
    <name evidence="2" type="ORF">ISP15_07975</name>
</gene>
<proteinExistence type="predicted"/>
<dbReference type="EMBL" id="JADIKJ010000008">
    <property type="protein sequence ID" value="MFK2900268.1"/>
    <property type="molecule type" value="Genomic_DNA"/>
</dbReference>
<dbReference type="PANTHER" id="PTHR37529:SF1">
    <property type="entry name" value="TRANSPOSASE INSG FOR INSERTION SEQUENCE ELEMENT IS4-RELATED"/>
    <property type="match status" value="1"/>
</dbReference>
<reference evidence="2 3" key="1">
    <citation type="submission" date="2020-10" db="EMBL/GenBank/DDBJ databases">
        <title>Phylogeny of dyella-like bacteria.</title>
        <authorList>
            <person name="Fu J."/>
        </authorList>
    </citation>
    <scope>NUCLEOTIDE SEQUENCE [LARGE SCALE GENOMIC DNA]</scope>
    <source>
        <strain evidence="2 3">JP1</strain>
    </source>
</reference>
<dbReference type="InterPro" id="IPR012337">
    <property type="entry name" value="RNaseH-like_sf"/>
</dbReference>
<dbReference type="RefSeq" id="WP_404546723.1">
    <property type="nucleotide sequence ID" value="NZ_JADIKJ010000008.1"/>
</dbReference>
<comment type="caution">
    <text evidence="2">The sequence shown here is derived from an EMBL/GenBank/DDBJ whole genome shotgun (WGS) entry which is preliminary data.</text>
</comment>
<protein>
    <submittedName>
        <fullName evidence="2">Transposase</fullName>
    </submittedName>
</protein>
<feature type="non-terminal residue" evidence="2">
    <location>
        <position position="1"/>
    </location>
</feature>